<name>A0ABD0YEM3_9HEMI</name>
<dbReference type="EMBL" id="JBFDAA010000017">
    <property type="protein sequence ID" value="KAL1116728.1"/>
    <property type="molecule type" value="Genomic_DNA"/>
</dbReference>
<dbReference type="EC" id="3.1.1.96" evidence="2 5"/>
<dbReference type="InterPro" id="IPR003732">
    <property type="entry name" value="Daa-tRNA_deacyls_DTD"/>
</dbReference>
<dbReference type="GO" id="GO:0051499">
    <property type="term" value="F:D-aminoacyl-tRNA deacylase activity"/>
    <property type="evidence" value="ECO:0007669"/>
    <property type="project" value="UniProtKB-EC"/>
</dbReference>
<comment type="similarity">
    <text evidence="1 5">Belongs to the DTD family.</text>
</comment>
<dbReference type="FunFam" id="3.50.80.10:FF:000001">
    <property type="entry name" value="D-aminoacyl-tRNA deacylase"/>
    <property type="match status" value="1"/>
</dbReference>
<dbReference type="PANTHER" id="PTHR10472:SF5">
    <property type="entry name" value="D-AMINOACYL-TRNA DEACYLASE 1"/>
    <property type="match status" value="1"/>
</dbReference>
<keyword evidence="5" id="KW-0378">Hydrolase</keyword>
<sequence length="153" mass="18216">MRTVIQRVVSATASVNGEVISSIGRGLCILVGISREDTEKDIDYLVKKILNIRFFEDDSEKRWNKNIVEKDYEILCLSQITLYHKLKGNKLDFHQAMPPQSSKDFYHKFLQELRNQYKSERVKGKFMFLFIKIRKLRYNKFKINFRKSVVNLF</sequence>
<dbReference type="PANTHER" id="PTHR10472">
    <property type="entry name" value="D-TYROSYL-TRNA TYR DEACYLASE"/>
    <property type="match status" value="1"/>
</dbReference>
<evidence type="ECO:0000313" key="7">
    <source>
        <dbReference type="Proteomes" id="UP001558652"/>
    </source>
</evidence>
<keyword evidence="7" id="KW-1185">Reference proteome</keyword>
<evidence type="ECO:0000313" key="6">
    <source>
        <dbReference type="EMBL" id="KAL1116728.1"/>
    </source>
</evidence>
<comment type="catalytic activity">
    <reaction evidence="3">
        <text>glycyl-tRNA(Ala) + H2O = tRNA(Ala) + glycine + H(+)</text>
        <dbReference type="Rhea" id="RHEA:53744"/>
        <dbReference type="Rhea" id="RHEA-COMP:9657"/>
        <dbReference type="Rhea" id="RHEA-COMP:13640"/>
        <dbReference type="ChEBI" id="CHEBI:15377"/>
        <dbReference type="ChEBI" id="CHEBI:15378"/>
        <dbReference type="ChEBI" id="CHEBI:57305"/>
        <dbReference type="ChEBI" id="CHEBI:78442"/>
        <dbReference type="ChEBI" id="CHEBI:78522"/>
        <dbReference type="EC" id="3.1.1.96"/>
    </reaction>
</comment>
<keyword evidence="5" id="KW-0694">RNA-binding</keyword>
<comment type="subcellular location">
    <subcellularLocation>
        <location evidence="5">Cytoplasm</location>
    </subcellularLocation>
</comment>
<reference evidence="6 7" key="1">
    <citation type="submission" date="2024-07" db="EMBL/GenBank/DDBJ databases">
        <title>Chromosome-level genome assembly of the water stick insect Ranatra chinensis (Heteroptera: Nepidae).</title>
        <authorList>
            <person name="Liu X."/>
        </authorList>
    </citation>
    <scope>NUCLEOTIDE SEQUENCE [LARGE SCALE GENOMIC DNA]</scope>
    <source>
        <strain evidence="6">Cailab_2021Rc</strain>
        <tissue evidence="6">Muscle</tissue>
    </source>
</reference>
<dbReference type="Proteomes" id="UP001558652">
    <property type="component" value="Unassembled WGS sequence"/>
</dbReference>
<proteinExistence type="inferred from homology"/>
<dbReference type="AlphaFoldDB" id="A0ABD0YEM3"/>
<dbReference type="NCBIfam" id="TIGR00256">
    <property type="entry name" value="D-aminoacyl-tRNA deacylase"/>
    <property type="match status" value="1"/>
</dbReference>
<dbReference type="InterPro" id="IPR023509">
    <property type="entry name" value="DTD-like_sf"/>
</dbReference>
<dbReference type="SUPFAM" id="SSF69500">
    <property type="entry name" value="DTD-like"/>
    <property type="match status" value="1"/>
</dbReference>
<comment type="caution">
    <text evidence="6">The sequence shown here is derived from an EMBL/GenBank/DDBJ whole genome shotgun (WGS) entry which is preliminary data.</text>
</comment>
<evidence type="ECO:0000256" key="5">
    <source>
        <dbReference type="RuleBase" id="RU003470"/>
    </source>
</evidence>
<keyword evidence="5" id="KW-0820">tRNA-binding</keyword>
<evidence type="ECO:0000256" key="3">
    <source>
        <dbReference type="ARBA" id="ARBA00047676"/>
    </source>
</evidence>
<evidence type="ECO:0000256" key="4">
    <source>
        <dbReference type="ARBA" id="ARBA00048018"/>
    </source>
</evidence>
<keyword evidence="5" id="KW-0963">Cytoplasm</keyword>
<organism evidence="6 7">
    <name type="scientific">Ranatra chinensis</name>
    <dbReference type="NCBI Taxonomy" id="642074"/>
    <lineage>
        <taxon>Eukaryota</taxon>
        <taxon>Metazoa</taxon>
        <taxon>Ecdysozoa</taxon>
        <taxon>Arthropoda</taxon>
        <taxon>Hexapoda</taxon>
        <taxon>Insecta</taxon>
        <taxon>Pterygota</taxon>
        <taxon>Neoptera</taxon>
        <taxon>Paraneoptera</taxon>
        <taxon>Hemiptera</taxon>
        <taxon>Heteroptera</taxon>
        <taxon>Panheteroptera</taxon>
        <taxon>Nepomorpha</taxon>
        <taxon>Nepidae</taxon>
        <taxon>Ranatrinae</taxon>
        <taxon>Ranatra</taxon>
    </lineage>
</organism>
<evidence type="ECO:0000256" key="1">
    <source>
        <dbReference type="ARBA" id="ARBA00009673"/>
    </source>
</evidence>
<gene>
    <name evidence="6" type="ORF">AAG570_005200</name>
</gene>
<accession>A0ABD0YEM3</accession>
<protein>
    <recommendedName>
        <fullName evidence="2 5">D-aminoacyl-tRNA deacylase</fullName>
        <ecNumber evidence="2 5">3.1.1.96</ecNumber>
    </recommendedName>
</protein>
<comment type="catalytic activity">
    <reaction evidence="4">
        <text>a D-aminoacyl-tRNA + H2O = a tRNA + a D-alpha-amino acid + H(+)</text>
        <dbReference type="Rhea" id="RHEA:13953"/>
        <dbReference type="Rhea" id="RHEA-COMP:10123"/>
        <dbReference type="Rhea" id="RHEA-COMP:10124"/>
        <dbReference type="ChEBI" id="CHEBI:15377"/>
        <dbReference type="ChEBI" id="CHEBI:15378"/>
        <dbReference type="ChEBI" id="CHEBI:59871"/>
        <dbReference type="ChEBI" id="CHEBI:78442"/>
        <dbReference type="ChEBI" id="CHEBI:79333"/>
        <dbReference type="EC" id="3.1.1.96"/>
    </reaction>
</comment>
<dbReference type="Gene3D" id="3.50.80.10">
    <property type="entry name" value="D-tyrosyl-tRNA(Tyr) deacylase"/>
    <property type="match status" value="1"/>
</dbReference>
<dbReference type="GO" id="GO:0000049">
    <property type="term" value="F:tRNA binding"/>
    <property type="evidence" value="ECO:0007669"/>
    <property type="project" value="UniProtKB-KW"/>
</dbReference>
<dbReference type="Pfam" id="PF02580">
    <property type="entry name" value="Tyr_Deacylase"/>
    <property type="match status" value="1"/>
</dbReference>
<evidence type="ECO:0000256" key="2">
    <source>
        <dbReference type="ARBA" id="ARBA00013056"/>
    </source>
</evidence>
<dbReference type="GO" id="GO:0005737">
    <property type="term" value="C:cytoplasm"/>
    <property type="evidence" value="ECO:0007669"/>
    <property type="project" value="UniProtKB-SubCell"/>
</dbReference>